<keyword evidence="3" id="KW-1185">Reference proteome</keyword>
<dbReference type="RefSeq" id="WP_062252165.1">
    <property type="nucleotide sequence ID" value="NZ_CP014229.1"/>
</dbReference>
<proteinExistence type="predicted"/>
<evidence type="ECO:0000313" key="3">
    <source>
        <dbReference type="Proteomes" id="UP000069241"/>
    </source>
</evidence>
<dbReference type="PANTHER" id="PTHR37812:SF1">
    <property type="entry name" value="MU-LIKE PROPHAGE FLUMU PROTEIN C"/>
    <property type="match status" value="1"/>
</dbReference>
<dbReference type="EMBL" id="CP014229">
    <property type="protein sequence ID" value="AMD89851.1"/>
    <property type="molecule type" value="Genomic_DNA"/>
</dbReference>
<evidence type="ECO:0000313" key="2">
    <source>
        <dbReference type="EMBL" id="AMD89851.1"/>
    </source>
</evidence>
<dbReference type="InterPro" id="IPR009057">
    <property type="entry name" value="Homeodomain-like_sf"/>
</dbReference>
<dbReference type="Pfam" id="PF08765">
    <property type="entry name" value="Mor"/>
    <property type="match status" value="1"/>
</dbReference>
<reference evidence="3" key="1">
    <citation type="submission" date="2016-02" db="EMBL/GenBank/DDBJ databases">
        <authorList>
            <person name="Holder M.E."/>
            <person name="Ajami N.J."/>
            <person name="Petrosino J.F."/>
        </authorList>
    </citation>
    <scope>NUCLEOTIDE SEQUENCE [LARGE SCALE GENOMIC DNA]</scope>
    <source>
        <strain evidence="3">CCUG 45958</strain>
    </source>
</reference>
<gene>
    <name evidence="2" type="ORF">AXF13_06835</name>
</gene>
<name>A0A109W455_9BACT</name>
<evidence type="ECO:0000259" key="1">
    <source>
        <dbReference type="Pfam" id="PF08765"/>
    </source>
</evidence>
<sequence length="113" mass="13072">MAGSISNRGSELLNQIEAIIDEELRRGTERLGRRVTTRIALEFGGGSVYFPFDKARRDARLYEEYTGNNISELRARYKLNESTVYQIIRQERARRRQKQTILPGVTMGDTPYD</sequence>
<organism evidence="2 3">
    <name type="scientific">Desulfovibrio fairfieldensis</name>
    <dbReference type="NCBI Taxonomy" id="44742"/>
    <lineage>
        <taxon>Bacteria</taxon>
        <taxon>Pseudomonadati</taxon>
        <taxon>Thermodesulfobacteriota</taxon>
        <taxon>Desulfovibrionia</taxon>
        <taxon>Desulfovibrionales</taxon>
        <taxon>Desulfovibrionaceae</taxon>
        <taxon>Desulfovibrio</taxon>
    </lineage>
</organism>
<dbReference type="PANTHER" id="PTHR37812">
    <property type="entry name" value="MU-LIKE PROPHAGE FLUMU PROTEIN C"/>
    <property type="match status" value="1"/>
</dbReference>
<dbReference type="SUPFAM" id="SSF46689">
    <property type="entry name" value="Homeodomain-like"/>
    <property type="match status" value="1"/>
</dbReference>
<feature type="domain" description="Mor transcription activator" evidence="1">
    <location>
        <begin position="12"/>
        <end position="99"/>
    </location>
</feature>
<dbReference type="InterPro" id="IPR052411">
    <property type="entry name" value="c-mor_Regulatory_Protein"/>
</dbReference>
<accession>A0A109W455</accession>
<dbReference type="KEGG" id="dfi:AXF13_06835"/>
<dbReference type="STRING" id="44742.AXF13_06835"/>
<dbReference type="Gene3D" id="1.10.10.60">
    <property type="entry name" value="Homeodomain-like"/>
    <property type="match status" value="1"/>
</dbReference>
<dbReference type="Proteomes" id="UP000069241">
    <property type="component" value="Chromosome"/>
</dbReference>
<protein>
    <recommendedName>
        <fullName evidence="1">Mor transcription activator domain-containing protein</fullName>
    </recommendedName>
</protein>
<dbReference type="AlphaFoldDB" id="A0A109W455"/>
<dbReference type="InterPro" id="IPR014875">
    <property type="entry name" value="Mor_transcription_activator"/>
</dbReference>